<name>A0A0A9G7E4_ARUDO</name>
<evidence type="ECO:0000313" key="1">
    <source>
        <dbReference type="EMBL" id="JAE20995.1"/>
    </source>
</evidence>
<dbReference type="EMBL" id="GBRH01176901">
    <property type="protein sequence ID" value="JAE20995.1"/>
    <property type="molecule type" value="Transcribed_RNA"/>
</dbReference>
<dbReference type="AlphaFoldDB" id="A0A0A9G7E4"/>
<organism evidence="1">
    <name type="scientific">Arundo donax</name>
    <name type="common">Giant reed</name>
    <name type="synonym">Donax arundinaceus</name>
    <dbReference type="NCBI Taxonomy" id="35708"/>
    <lineage>
        <taxon>Eukaryota</taxon>
        <taxon>Viridiplantae</taxon>
        <taxon>Streptophyta</taxon>
        <taxon>Embryophyta</taxon>
        <taxon>Tracheophyta</taxon>
        <taxon>Spermatophyta</taxon>
        <taxon>Magnoliopsida</taxon>
        <taxon>Liliopsida</taxon>
        <taxon>Poales</taxon>
        <taxon>Poaceae</taxon>
        <taxon>PACMAD clade</taxon>
        <taxon>Arundinoideae</taxon>
        <taxon>Arundineae</taxon>
        <taxon>Arundo</taxon>
    </lineage>
</organism>
<accession>A0A0A9G7E4</accession>
<sequence>MVIPDERGLGSVNMNAIVTMNEAAGEKGRMITETEDQSTEAVPTEMGGILKEAGTDIGVVI</sequence>
<protein>
    <submittedName>
        <fullName evidence="1">Uncharacterized protein</fullName>
    </submittedName>
</protein>
<reference evidence="1" key="2">
    <citation type="journal article" date="2015" name="Data Brief">
        <title>Shoot transcriptome of the giant reed, Arundo donax.</title>
        <authorList>
            <person name="Barrero R.A."/>
            <person name="Guerrero F.D."/>
            <person name="Moolhuijzen P."/>
            <person name="Goolsby J.A."/>
            <person name="Tidwell J."/>
            <person name="Bellgard S.E."/>
            <person name="Bellgard M.I."/>
        </authorList>
    </citation>
    <scope>NUCLEOTIDE SEQUENCE</scope>
    <source>
        <tissue evidence="1">Shoot tissue taken approximately 20 cm above the soil surface</tissue>
    </source>
</reference>
<proteinExistence type="predicted"/>
<reference evidence="1" key="1">
    <citation type="submission" date="2014-09" db="EMBL/GenBank/DDBJ databases">
        <authorList>
            <person name="Magalhaes I.L.F."/>
            <person name="Oliveira U."/>
            <person name="Santos F.R."/>
            <person name="Vidigal T.H.D.A."/>
            <person name="Brescovit A.D."/>
            <person name="Santos A.J."/>
        </authorList>
    </citation>
    <scope>NUCLEOTIDE SEQUENCE</scope>
    <source>
        <tissue evidence="1">Shoot tissue taken approximately 20 cm above the soil surface</tissue>
    </source>
</reference>